<evidence type="ECO:0000313" key="15">
    <source>
        <dbReference type="Proteomes" id="UP000247715"/>
    </source>
</evidence>
<dbReference type="PANTHER" id="PTHR30195:SF16">
    <property type="entry name" value="TYPE I RESTRICTION ENZYME ENDONUCLEASE SUBUNIT"/>
    <property type="match status" value="1"/>
</dbReference>
<dbReference type="Pfam" id="PF22679">
    <property type="entry name" value="T1R_D3-like"/>
    <property type="match status" value="1"/>
</dbReference>
<name>A0A318U473_9BACT</name>
<evidence type="ECO:0000256" key="6">
    <source>
        <dbReference type="ARBA" id="ARBA00022747"/>
    </source>
</evidence>
<accession>A0A318U473</accession>
<dbReference type="InterPro" id="IPR040980">
    <property type="entry name" value="SWI2_SNF2"/>
</dbReference>
<evidence type="ECO:0000256" key="8">
    <source>
        <dbReference type="ARBA" id="ARBA00022801"/>
    </source>
</evidence>
<dbReference type="InterPro" id="IPR007409">
    <property type="entry name" value="Restrct_endonuc_type1_HsdR_N"/>
</dbReference>
<organism evidence="14 15">
    <name type="scientific">Metamycoplasma alkalescens</name>
    <dbReference type="NCBI Taxonomy" id="45363"/>
    <lineage>
        <taxon>Bacteria</taxon>
        <taxon>Bacillati</taxon>
        <taxon>Mycoplasmatota</taxon>
        <taxon>Mycoplasmoidales</taxon>
        <taxon>Metamycoplasmataceae</taxon>
        <taxon>Metamycoplasma</taxon>
    </lineage>
</organism>
<comment type="function">
    <text evidence="11">Subunit R is required for both nuclease and ATPase activities, but not for modification.</text>
</comment>
<comment type="catalytic activity">
    <reaction evidence="1 11">
        <text>Endonucleolytic cleavage of DNA to give random double-stranded fragments with terminal 5'-phosphates, ATP is simultaneously hydrolyzed.</text>
        <dbReference type="EC" id="3.1.21.3"/>
    </reaction>
</comment>
<gene>
    <name evidence="14" type="ORF">BCF88_1181</name>
</gene>
<sequence length="1041" mass="122672">MLFKDEKEFEEHLVNELLKNGWQGISENQGYKTILKDINEDDLIRNWKNIIFFINKKDLNNVELNDDEMNQIMNKVESFHSIADANMFINGERVLIKRTNQDDIDNFNKEIYLKIFGKKEINAGDSIYQIARQVKIKTMLGDRILDLVLLVNGMPFFHIELKNENLHINNAIRQLKNYSEMGLYSRFFKLVQVLVAMKPNQMFYMPNTYKPSNINQTSFLVWKNEKNIEINDWKLIVKDFLSIPMAHRMVADFTVADYSDSTIKILRSYQYHAVNIIQNMFFAKKFFNGPNNGVQKGGFVWHTTGSGKTLTSYKLSQLLLEWNYADIVVFVVDRIELETQTQSSFHEMNKSSNHVEVKKTNSTKDLFKELISSSSKKKLIVSSIYKQYRINESNFKKEDLDKLANKKIVFIFDEAHRTTFGDMYTGIIKTLKNAVIFGFTGTPIVEENSKNGITSYENFGPLIHKYTMKNAIDDKKVLGFNCEYVIFNYDFKNLISSNYDNNFELSSNESKIIHTIYPDDNEIRNEKRDFELLANNLSHKKNVARHILNHWKRLNQNKKFSAIFATSSISDAIKYFDVFQELISEYNQKNQTDFKVTALFDPNIDFSKDKYEDLEKKYDSIKRIIDQYNLDFKTSFDFEQHADFKIDLSNRLAHKNSYLNLSNDRKLDLLIVVEQMLTGFDSKWISSIYFDKKLEYEHLVQAISRTNRIFDPMFEKPWGNVIFYRTPLQMKMNLDEALRIYADIDPKNSTQKDITAYYSKINESFKKIRNIFETWGIHDFGSIPQMPDVNDLKFLEYAKQVKDFSTEFLKIKSNLNAFEILGFEWENNKNIDFDKDTWNLLKVRKNEADLKTIYEYMKIDEDDADDDLDLEIDSLITTEFVEKVDSAYINSLTQIISETNDIEVIQATKEELNKMILKFPVSEQKYARQCLEPTLNNNQKLPSNFDLNLCVFELKEKEENLELEEFAKNLNVNIKELKNIIHSNEDIYANNNLQNLCRNSYNDQVREYISEIKKFPLEKVKRINIENFIKEFILHKRKNTS</sequence>
<keyword evidence="10 11" id="KW-0238">DNA-binding</keyword>
<protein>
    <recommendedName>
        <fullName evidence="11">Type I restriction enzyme endonuclease subunit</fullName>
        <shortName evidence="11">R protein</shortName>
        <ecNumber evidence="11">3.1.21.3</ecNumber>
    </recommendedName>
</protein>
<keyword evidence="12" id="KW-0175">Coiled coil</keyword>
<evidence type="ECO:0000256" key="9">
    <source>
        <dbReference type="ARBA" id="ARBA00022840"/>
    </source>
</evidence>
<evidence type="ECO:0000313" key="14">
    <source>
        <dbReference type="EMBL" id="PYF42174.1"/>
    </source>
</evidence>
<evidence type="ECO:0000256" key="1">
    <source>
        <dbReference type="ARBA" id="ARBA00000851"/>
    </source>
</evidence>
<evidence type="ECO:0000256" key="4">
    <source>
        <dbReference type="ARBA" id="ARBA00022722"/>
    </source>
</evidence>
<dbReference type="EC" id="3.1.21.3" evidence="11"/>
<evidence type="ECO:0000256" key="12">
    <source>
        <dbReference type="SAM" id="Coils"/>
    </source>
</evidence>
<evidence type="ECO:0000256" key="11">
    <source>
        <dbReference type="RuleBase" id="RU364115"/>
    </source>
</evidence>
<dbReference type="Gene3D" id="3.40.50.300">
    <property type="entry name" value="P-loop containing nucleotide triphosphate hydrolases"/>
    <property type="match status" value="2"/>
</dbReference>
<dbReference type="InterPro" id="IPR055180">
    <property type="entry name" value="HsdR_RecA-like_helicase_dom_2"/>
</dbReference>
<comment type="similarity">
    <text evidence="2 11">Belongs to the HsdR family.</text>
</comment>
<keyword evidence="8 11" id="KW-0378">Hydrolase</keyword>
<dbReference type="GO" id="GO:0003677">
    <property type="term" value="F:DNA binding"/>
    <property type="evidence" value="ECO:0007669"/>
    <property type="project" value="UniProtKB-KW"/>
</dbReference>
<keyword evidence="9 11" id="KW-0067">ATP-binding</keyword>
<dbReference type="InterPro" id="IPR014001">
    <property type="entry name" value="Helicase_ATP-bd"/>
</dbReference>
<dbReference type="Pfam" id="PF04313">
    <property type="entry name" value="HSDR_N"/>
    <property type="match status" value="1"/>
</dbReference>
<dbReference type="Gene3D" id="3.90.1570.50">
    <property type="match status" value="1"/>
</dbReference>
<dbReference type="GO" id="GO:0005524">
    <property type="term" value="F:ATP binding"/>
    <property type="evidence" value="ECO:0007669"/>
    <property type="project" value="UniProtKB-KW"/>
</dbReference>
<evidence type="ECO:0000256" key="5">
    <source>
        <dbReference type="ARBA" id="ARBA00022741"/>
    </source>
</evidence>
<feature type="domain" description="Helicase ATP-binding" evidence="13">
    <location>
        <begin position="262"/>
        <end position="478"/>
    </location>
</feature>
<feature type="coiled-coil region" evidence="12">
    <location>
        <begin position="604"/>
        <end position="631"/>
    </location>
</feature>
<dbReference type="PANTHER" id="PTHR30195">
    <property type="entry name" value="TYPE I SITE-SPECIFIC DEOXYRIBONUCLEASE PROTEIN SUBUNIT M AND R"/>
    <property type="match status" value="1"/>
</dbReference>
<evidence type="ECO:0000256" key="3">
    <source>
        <dbReference type="ARBA" id="ARBA00011296"/>
    </source>
</evidence>
<evidence type="ECO:0000256" key="7">
    <source>
        <dbReference type="ARBA" id="ARBA00022759"/>
    </source>
</evidence>
<evidence type="ECO:0000259" key="13">
    <source>
        <dbReference type="SMART" id="SM00487"/>
    </source>
</evidence>
<dbReference type="AlphaFoldDB" id="A0A318U473"/>
<proteinExistence type="inferred from homology"/>
<keyword evidence="4" id="KW-0540">Nuclease</keyword>
<comment type="caution">
    <text evidence="14">The sequence shown here is derived from an EMBL/GenBank/DDBJ whole genome shotgun (WGS) entry which is preliminary data.</text>
</comment>
<dbReference type="InterPro" id="IPR027417">
    <property type="entry name" value="P-loop_NTPase"/>
</dbReference>
<dbReference type="GO" id="GO:0009307">
    <property type="term" value="P:DNA restriction-modification system"/>
    <property type="evidence" value="ECO:0007669"/>
    <property type="project" value="UniProtKB-KW"/>
</dbReference>
<dbReference type="NCBIfam" id="TIGR00348">
    <property type="entry name" value="hsdR"/>
    <property type="match status" value="1"/>
</dbReference>
<comment type="subunit">
    <text evidence="3 11">The type I restriction/modification system is composed of three polypeptides R, M and S.</text>
</comment>
<reference evidence="14 15" key="1">
    <citation type="submission" date="2018-06" db="EMBL/GenBank/DDBJ databases">
        <title>Genomic Encyclopedia of Archaeal and Bacterial Type Strains, Phase II (KMG-II): from individual species to whole genera.</title>
        <authorList>
            <person name="Goeker M."/>
        </authorList>
    </citation>
    <scope>NUCLEOTIDE SEQUENCE [LARGE SCALE GENOMIC DNA]</scope>
    <source>
        <strain evidence="14 15">ATCC 29103</strain>
    </source>
</reference>
<keyword evidence="5 11" id="KW-0547">Nucleotide-binding</keyword>
<dbReference type="InterPro" id="IPR004473">
    <property type="entry name" value="Restrct_endonuc_typeI_HsdR"/>
</dbReference>
<dbReference type="SUPFAM" id="SSF52540">
    <property type="entry name" value="P-loop containing nucleoside triphosphate hydrolases"/>
    <property type="match status" value="1"/>
</dbReference>
<keyword evidence="7" id="KW-0255">Endonuclease</keyword>
<dbReference type="Pfam" id="PF18766">
    <property type="entry name" value="SWI2_SNF2"/>
    <property type="match status" value="1"/>
</dbReference>
<keyword evidence="6 11" id="KW-0680">Restriction system</keyword>
<dbReference type="CDD" id="cd22332">
    <property type="entry name" value="HsdR_N"/>
    <property type="match status" value="1"/>
</dbReference>
<dbReference type="GO" id="GO:0009035">
    <property type="term" value="F:type I site-specific deoxyribonuclease activity"/>
    <property type="evidence" value="ECO:0007669"/>
    <property type="project" value="UniProtKB-EC"/>
</dbReference>
<evidence type="ECO:0000256" key="10">
    <source>
        <dbReference type="ARBA" id="ARBA00023125"/>
    </source>
</evidence>
<evidence type="ECO:0000256" key="2">
    <source>
        <dbReference type="ARBA" id="ARBA00008598"/>
    </source>
</evidence>
<dbReference type="Proteomes" id="UP000247715">
    <property type="component" value="Unassembled WGS sequence"/>
</dbReference>
<dbReference type="EMBL" id="QKLP01000018">
    <property type="protein sequence ID" value="PYF42174.1"/>
    <property type="molecule type" value="Genomic_DNA"/>
</dbReference>
<dbReference type="RefSeq" id="WP_110858486.1">
    <property type="nucleotide sequence ID" value="NZ_LS991949.1"/>
</dbReference>
<dbReference type="SMART" id="SM00487">
    <property type="entry name" value="DEXDc"/>
    <property type="match status" value="1"/>
</dbReference>
<dbReference type="InterPro" id="IPR051268">
    <property type="entry name" value="Type-I_R_enzyme_R_subunit"/>
</dbReference>